<name>G7WLB1_METH6</name>
<dbReference type="PROSITE" id="PS51186">
    <property type="entry name" value="GNAT"/>
    <property type="match status" value="1"/>
</dbReference>
<dbReference type="GO" id="GO:0016747">
    <property type="term" value="F:acyltransferase activity, transferring groups other than amino-acyl groups"/>
    <property type="evidence" value="ECO:0007669"/>
    <property type="project" value="InterPro"/>
</dbReference>
<reference evidence="5 6" key="1">
    <citation type="journal article" date="2012" name="PLoS ONE">
        <title>The genome characteristics and predicted function of methyl-group oxidation pathway in the obligate aceticlastic methanogens, Methanosaeta spp.</title>
        <authorList>
            <person name="Zhu J."/>
            <person name="Zheng H."/>
            <person name="Ai G."/>
            <person name="Zhang G."/>
            <person name="Liu D."/>
            <person name="Liu X."/>
            <person name="Dong X."/>
        </authorList>
    </citation>
    <scope>NUCLEOTIDE SEQUENCE [LARGE SCALE GENOMIC DNA]</scope>
    <source>
        <strain evidence="5 6">6Ac</strain>
    </source>
</reference>
<organism evidence="5 6">
    <name type="scientific">Methanothrix harundinacea (strain 6Ac)</name>
    <name type="common">Methanosaeta harundinacea</name>
    <dbReference type="NCBI Taxonomy" id="1110509"/>
    <lineage>
        <taxon>Archaea</taxon>
        <taxon>Methanobacteriati</taxon>
        <taxon>Methanobacteriota</taxon>
        <taxon>Stenosarchaea group</taxon>
        <taxon>Methanomicrobia</taxon>
        <taxon>Methanotrichales</taxon>
        <taxon>Methanotrichaceae</taxon>
        <taxon>Methanothrix</taxon>
    </lineage>
</organism>
<dbReference type="InterPro" id="IPR000182">
    <property type="entry name" value="GNAT_dom"/>
</dbReference>
<evidence type="ECO:0000256" key="1">
    <source>
        <dbReference type="ARBA" id="ARBA00009632"/>
    </source>
</evidence>
<dbReference type="Gene3D" id="3.30.750.70">
    <property type="entry name" value="4-hydroxybutyrate coenzyme like domains"/>
    <property type="match status" value="1"/>
</dbReference>
<dbReference type="InterPro" id="IPR038460">
    <property type="entry name" value="AcetylCoA_hyd_C_sf"/>
</dbReference>
<comment type="similarity">
    <text evidence="1">Belongs to the acetyl-CoA hydrolase/transferase family.</text>
</comment>
<dbReference type="GO" id="GO:0006083">
    <property type="term" value="P:acetate metabolic process"/>
    <property type="evidence" value="ECO:0007669"/>
    <property type="project" value="InterPro"/>
</dbReference>
<dbReference type="PANTHER" id="PTHR21432">
    <property type="entry name" value="ACETYL-COA HYDROLASE-RELATED"/>
    <property type="match status" value="1"/>
</dbReference>
<feature type="region of interest" description="Disordered" evidence="3">
    <location>
        <begin position="1"/>
        <end position="20"/>
    </location>
</feature>
<dbReference type="Pfam" id="PF02550">
    <property type="entry name" value="AcetylCoA_hydro"/>
    <property type="match status" value="1"/>
</dbReference>
<dbReference type="EMBL" id="CP003117">
    <property type="protein sequence ID" value="AET64214.1"/>
    <property type="molecule type" value="Genomic_DNA"/>
</dbReference>
<dbReference type="GO" id="GO:0008775">
    <property type="term" value="F:acetate CoA-transferase activity"/>
    <property type="evidence" value="ECO:0007669"/>
    <property type="project" value="InterPro"/>
</dbReference>
<dbReference type="PANTHER" id="PTHR21432:SF20">
    <property type="entry name" value="ACETYL-COA HYDROLASE"/>
    <property type="match status" value="1"/>
</dbReference>
<keyword evidence="5" id="KW-0378">Hydrolase</keyword>
<keyword evidence="2 5" id="KW-0808">Transferase</keyword>
<evidence type="ECO:0000313" key="6">
    <source>
        <dbReference type="Proteomes" id="UP000005877"/>
    </source>
</evidence>
<accession>G7WLB1</accession>
<evidence type="ECO:0000256" key="2">
    <source>
        <dbReference type="ARBA" id="ARBA00022679"/>
    </source>
</evidence>
<keyword evidence="6" id="KW-1185">Reference proteome</keyword>
<dbReference type="InterPro" id="IPR003702">
    <property type="entry name" value="ActCoA_hydro_N"/>
</dbReference>
<dbReference type="SUPFAM" id="SSF55729">
    <property type="entry name" value="Acyl-CoA N-acyltransferases (Nat)"/>
    <property type="match status" value="1"/>
</dbReference>
<dbReference type="CDD" id="cd04301">
    <property type="entry name" value="NAT_SF"/>
    <property type="match status" value="1"/>
</dbReference>
<dbReference type="Gene3D" id="3.40.630.30">
    <property type="match status" value="1"/>
</dbReference>
<dbReference type="GO" id="GO:0016787">
    <property type="term" value="F:hydrolase activity"/>
    <property type="evidence" value="ECO:0007669"/>
    <property type="project" value="UniProtKB-KW"/>
</dbReference>
<feature type="domain" description="N-acetyltransferase" evidence="4">
    <location>
        <begin position="495"/>
        <end position="651"/>
    </location>
</feature>
<dbReference type="InterPro" id="IPR037171">
    <property type="entry name" value="NagB/RpiA_transferase-like"/>
</dbReference>
<dbReference type="PATRIC" id="fig|1110509.7.peg.937"/>
<dbReference type="Gene3D" id="3.40.1080.20">
    <property type="entry name" value="Acetyl-CoA hydrolase/transferase C-terminal domain"/>
    <property type="match status" value="1"/>
</dbReference>
<evidence type="ECO:0000313" key="5">
    <source>
        <dbReference type="EMBL" id="AET64214.1"/>
    </source>
</evidence>
<proteinExistence type="inferred from homology"/>
<dbReference type="InterPro" id="IPR026888">
    <property type="entry name" value="AcetylCoA_hyd_C"/>
</dbReference>
<dbReference type="Pfam" id="PF00583">
    <property type="entry name" value="Acetyltransf_1"/>
    <property type="match status" value="1"/>
</dbReference>
<dbReference type="AlphaFoldDB" id="G7WLB1"/>
<sequence>MDEEIMAQGDIPMKKEKRDLDQDLDQDYRREREIWPEKFASVGAIFRKIHPGDRIFIGTGCGEPQHLLKALVEYVKSNPKAFFEAEVIHVWSLGVAPYADEKLAENFRLDSFFIGDSTRDAVNRGAADYTPIFLSQVPDLFRREITPIDVALVQTSPPDEHGYMSLGVSVDIVKAALEMAPLVIAQVNRFMPRIHGDGFLSVEDVDYLVPYDEPLLEYRPADVSDTAARIASYVARIIEDGSTVQVGYGYAPNALLSHLHKKKHLGIHTELLTDGIVELMKSGVVDNSRKSIDRGKTVAAFCMGRAETYEYLDDNPSVEFKTIDYTNNPLIISKIKRMTAINSAMEIDLTGQATAESLGSTFYSGIGGQADFMRGALLAPGGKSILALPSTALGGKVSRIVPALLPGSGVTLTRGDVQYVVTERGIAYLQGKNIRERAMDLISIAHPDFQPWLIEEAKRLNLIYQDQPFIPGKGGEYPEHLAIHRTTRSGQGLDILLRPVRISDEPLIKEFFYSLSDESLYSRFISARRNVPREVRQEFVAVDYSRDMVILAVVEEEREQETAVGVGQYSLNPDMHTAEVALVVRDDFQGKGVGSELLHYLTYLAKRQGLLGFSAEVLVTNRPMMALFEGMGFEIEKRREEGVFEMRMRFREV</sequence>
<dbReference type="STRING" id="1110509.Mhar_0842"/>
<dbReference type="Gene3D" id="3.40.1080.10">
    <property type="entry name" value="Glutaconate Coenzyme A-transferase"/>
    <property type="match status" value="1"/>
</dbReference>
<dbReference type="SUPFAM" id="SSF100950">
    <property type="entry name" value="NagB/RpiA/CoA transferase-like"/>
    <property type="match status" value="2"/>
</dbReference>
<evidence type="ECO:0000259" key="4">
    <source>
        <dbReference type="PROSITE" id="PS51186"/>
    </source>
</evidence>
<protein>
    <submittedName>
        <fullName evidence="5">Acetyl-CoA hydrolase/N-acetyltransferase GNAT family fusion protein</fullName>
    </submittedName>
</protein>
<dbReference type="HOGENOM" id="CLU_030703_1_0_2"/>
<dbReference type="Pfam" id="PF13336">
    <property type="entry name" value="AcetylCoA_hyd_C"/>
    <property type="match status" value="1"/>
</dbReference>
<dbReference type="KEGG" id="mhi:Mhar_0842"/>
<dbReference type="InterPro" id="IPR016181">
    <property type="entry name" value="Acyl_CoA_acyltransferase"/>
</dbReference>
<evidence type="ECO:0000256" key="3">
    <source>
        <dbReference type="SAM" id="MobiDB-lite"/>
    </source>
</evidence>
<dbReference type="InterPro" id="IPR046433">
    <property type="entry name" value="ActCoA_hydro"/>
</dbReference>
<dbReference type="Proteomes" id="UP000005877">
    <property type="component" value="Chromosome"/>
</dbReference>
<gene>
    <name evidence="5" type="ordered locus">Mhar_0842</name>
</gene>